<dbReference type="PRINTS" id="PR00205">
    <property type="entry name" value="CADHERIN"/>
</dbReference>
<dbReference type="AlphaFoldDB" id="A0A8C8RZY1"/>
<dbReference type="InterPro" id="IPR020894">
    <property type="entry name" value="Cadherin_CS"/>
</dbReference>
<dbReference type="SMART" id="SM00112">
    <property type="entry name" value="CA"/>
    <property type="match status" value="4"/>
</dbReference>
<evidence type="ECO:0000256" key="8">
    <source>
        <dbReference type="ARBA" id="ARBA00023136"/>
    </source>
</evidence>
<keyword evidence="8" id="KW-0472">Membrane</keyword>
<evidence type="ECO:0000313" key="13">
    <source>
        <dbReference type="Ensembl" id="ENSPCEP00000012904.1"/>
    </source>
</evidence>
<keyword evidence="7" id="KW-0130">Cell adhesion</keyword>
<dbReference type="GO" id="GO:0044331">
    <property type="term" value="P:cell-cell adhesion mediated by cadherin"/>
    <property type="evidence" value="ECO:0007669"/>
    <property type="project" value="TreeGrafter"/>
</dbReference>
<dbReference type="CDD" id="cd00031">
    <property type="entry name" value="CA_like"/>
    <property type="match status" value="1"/>
</dbReference>
<evidence type="ECO:0000256" key="3">
    <source>
        <dbReference type="ARBA" id="ARBA00022723"/>
    </source>
</evidence>
<dbReference type="GO" id="GO:0005912">
    <property type="term" value="C:adherens junction"/>
    <property type="evidence" value="ECO:0007669"/>
    <property type="project" value="TreeGrafter"/>
</dbReference>
<keyword evidence="2" id="KW-1003">Cell membrane</keyword>
<dbReference type="GO" id="GO:0008013">
    <property type="term" value="F:beta-catenin binding"/>
    <property type="evidence" value="ECO:0007669"/>
    <property type="project" value="TreeGrafter"/>
</dbReference>
<evidence type="ECO:0000256" key="11">
    <source>
        <dbReference type="SAM" id="MobiDB-lite"/>
    </source>
</evidence>
<dbReference type="GO" id="GO:0005509">
    <property type="term" value="F:calcium ion binding"/>
    <property type="evidence" value="ECO:0007669"/>
    <property type="project" value="UniProtKB-UniRule"/>
</dbReference>
<name>A0A8C8RZY1_9SAUR</name>
<dbReference type="GO" id="GO:0016600">
    <property type="term" value="C:flotillin complex"/>
    <property type="evidence" value="ECO:0007669"/>
    <property type="project" value="TreeGrafter"/>
</dbReference>
<evidence type="ECO:0000256" key="5">
    <source>
        <dbReference type="ARBA" id="ARBA00022737"/>
    </source>
</evidence>
<evidence type="ECO:0000313" key="14">
    <source>
        <dbReference type="Proteomes" id="UP000694393"/>
    </source>
</evidence>
<evidence type="ECO:0000256" key="10">
    <source>
        <dbReference type="PROSITE-ProRule" id="PRU00043"/>
    </source>
</evidence>
<dbReference type="Gene3D" id="2.60.40.60">
    <property type="entry name" value="Cadherins"/>
    <property type="match status" value="6"/>
</dbReference>
<keyword evidence="14" id="KW-1185">Reference proteome</keyword>
<reference evidence="13" key="2">
    <citation type="submission" date="2025-09" db="UniProtKB">
        <authorList>
            <consortium name="Ensembl"/>
        </authorList>
    </citation>
    <scope>IDENTIFICATION</scope>
</reference>
<dbReference type="PANTHER" id="PTHR24027">
    <property type="entry name" value="CADHERIN-23"/>
    <property type="match status" value="1"/>
</dbReference>
<dbReference type="InterPro" id="IPR002126">
    <property type="entry name" value="Cadherin-like_dom"/>
</dbReference>
<keyword evidence="9" id="KW-0325">Glycoprotein</keyword>
<dbReference type="PANTHER" id="PTHR24027:SF319">
    <property type="entry name" value="CADHERIN-1"/>
    <property type="match status" value="1"/>
</dbReference>
<dbReference type="SUPFAM" id="SSF49313">
    <property type="entry name" value="Cadherin-like"/>
    <property type="match status" value="5"/>
</dbReference>
<dbReference type="CDD" id="cd11304">
    <property type="entry name" value="Cadherin_repeat"/>
    <property type="match status" value="3"/>
</dbReference>
<reference evidence="13" key="1">
    <citation type="submission" date="2025-08" db="UniProtKB">
        <authorList>
            <consortium name="Ensembl"/>
        </authorList>
    </citation>
    <scope>IDENTIFICATION</scope>
</reference>
<comment type="subcellular location">
    <subcellularLocation>
        <location evidence="1">Cell membrane</location>
    </subcellularLocation>
</comment>
<dbReference type="GO" id="GO:0016342">
    <property type="term" value="C:catenin complex"/>
    <property type="evidence" value="ECO:0007669"/>
    <property type="project" value="TreeGrafter"/>
</dbReference>
<feature type="domain" description="Cadherin" evidence="12">
    <location>
        <begin position="174"/>
        <end position="256"/>
    </location>
</feature>
<keyword evidence="3" id="KW-0479">Metal-binding</keyword>
<sequence length="644" mass="70453">MGPGPERLSDLPIVVLGTSKVLCLLGGSQPCGSASHPFSSLCVSLSAVSFDGCTGRKRTAYTSDDTRFKVHTDGDVSVKRPLQLHRPRQSFFIHAWDSAGKKHSAKVTVTRDGNRRRRHHHRHHHAVWRRVNVLMFPESSPGLRRQKRDWVIPPINCPENQRGPFPKELVRIKSNKDKETKVFYSITGQGADTPPVGVFVIDRETGQLSVTKPLDREAISRYMLFSHAVSVNGFPVEDPMEIIIDVIDQNDNRPEFTQSVFTGSVEEGAKPGTSVMQVTATDADDSVNTFNGVIAYSIVEQTPEKPNKNMFTINPDTGVISVIAAGLDREMTPKYTLIVQATDLKGEGFGTTGTAVIDVLDANDNAPQFDPLSVPENEPGVLVTRLTVTDRDEQDSPAWRAVYKIQKGNEDGFFVVTTDPRNNNGLLKTAKGLDFEVQKKFTLYITAVNNVNFSVDLPTTNTSTATVTVDVEDVNEAPIFDPAIKSVNVVEELPEGQQVTSYTARDPDKSQMQKITYSMGNDPAGWLAINAENGIITSKFKLDRESSYVVNNVYKAIVLAVDSGQPSATGTGTLLLTLEDVNDHAPMPDRRNFEICNLNPVAQTFQIEDPDLPPNAGPFTAELVLGSGSNWTATMTGSGKGLGR</sequence>
<feature type="domain" description="Cadherin" evidence="12">
    <location>
        <begin position="257"/>
        <end position="369"/>
    </location>
</feature>
<accession>A0A8C8RZY1</accession>
<dbReference type="GO" id="GO:0009986">
    <property type="term" value="C:cell surface"/>
    <property type="evidence" value="ECO:0007669"/>
    <property type="project" value="UniProtKB-ARBA"/>
</dbReference>
<feature type="compositionally biased region" description="Basic residues" evidence="11">
    <location>
        <begin position="114"/>
        <end position="124"/>
    </location>
</feature>
<dbReference type="GO" id="GO:0016477">
    <property type="term" value="P:cell migration"/>
    <property type="evidence" value="ECO:0007669"/>
    <property type="project" value="TreeGrafter"/>
</dbReference>
<protein>
    <submittedName>
        <fullName evidence="13">Cadherin 1</fullName>
    </submittedName>
</protein>
<dbReference type="GO" id="GO:0000902">
    <property type="term" value="P:cell morphogenesis"/>
    <property type="evidence" value="ECO:0007669"/>
    <property type="project" value="TreeGrafter"/>
</dbReference>
<evidence type="ECO:0000256" key="2">
    <source>
        <dbReference type="ARBA" id="ARBA00022475"/>
    </source>
</evidence>
<organism evidence="13 14">
    <name type="scientific">Pelusios castaneus</name>
    <name type="common">West African mud turtle</name>
    <dbReference type="NCBI Taxonomy" id="367368"/>
    <lineage>
        <taxon>Eukaryota</taxon>
        <taxon>Metazoa</taxon>
        <taxon>Chordata</taxon>
        <taxon>Craniata</taxon>
        <taxon>Vertebrata</taxon>
        <taxon>Euteleostomi</taxon>
        <taxon>Archelosauria</taxon>
        <taxon>Testudinata</taxon>
        <taxon>Testudines</taxon>
        <taxon>Pleurodira</taxon>
        <taxon>Pelomedusidae</taxon>
        <taxon>Pelusios</taxon>
    </lineage>
</organism>
<dbReference type="GO" id="GO:0045296">
    <property type="term" value="F:cadherin binding"/>
    <property type="evidence" value="ECO:0007669"/>
    <property type="project" value="TreeGrafter"/>
</dbReference>
<dbReference type="Pfam" id="PF00028">
    <property type="entry name" value="Cadherin"/>
    <property type="match status" value="4"/>
</dbReference>
<evidence type="ECO:0000256" key="4">
    <source>
        <dbReference type="ARBA" id="ARBA00022729"/>
    </source>
</evidence>
<dbReference type="GO" id="GO:0016339">
    <property type="term" value="P:calcium-dependent cell-cell adhesion via plasma membrane cell adhesion molecules"/>
    <property type="evidence" value="ECO:0007669"/>
    <property type="project" value="TreeGrafter"/>
</dbReference>
<dbReference type="GO" id="GO:0034332">
    <property type="term" value="P:adherens junction organization"/>
    <property type="evidence" value="ECO:0007669"/>
    <property type="project" value="TreeGrafter"/>
</dbReference>
<dbReference type="InterPro" id="IPR014868">
    <property type="entry name" value="Cadherin_pro_dom"/>
</dbReference>
<evidence type="ECO:0000256" key="7">
    <source>
        <dbReference type="ARBA" id="ARBA00022889"/>
    </source>
</evidence>
<dbReference type="GO" id="GO:0005737">
    <property type="term" value="C:cytoplasm"/>
    <property type="evidence" value="ECO:0007669"/>
    <property type="project" value="TreeGrafter"/>
</dbReference>
<feature type="region of interest" description="Disordered" evidence="11">
    <location>
        <begin position="103"/>
        <end position="124"/>
    </location>
</feature>
<feature type="domain" description="Cadherin" evidence="12">
    <location>
        <begin position="481"/>
        <end position="588"/>
    </location>
</feature>
<evidence type="ECO:0000256" key="1">
    <source>
        <dbReference type="ARBA" id="ARBA00004236"/>
    </source>
</evidence>
<keyword evidence="5" id="KW-0677">Repeat</keyword>
<dbReference type="PROSITE" id="PS00232">
    <property type="entry name" value="CADHERIN_1"/>
    <property type="match status" value="2"/>
</dbReference>
<keyword evidence="6 10" id="KW-0106">Calcium</keyword>
<dbReference type="GO" id="GO:0007156">
    <property type="term" value="P:homophilic cell adhesion via plasma membrane adhesion molecules"/>
    <property type="evidence" value="ECO:0007669"/>
    <property type="project" value="InterPro"/>
</dbReference>
<evidence type="ECO:0000259" key="12">
    <source>
        <dbReference type="PROSITE" id="PS50268"/>
    </source>
</evidence>
<dbReference type="PROSITE" id="PS50268">
    <property type="entry name" value="CADHERIN_2"/>
    <property type="match status" value="4"/>
</dbReference>
<dbReference type="GO" id="GO:0043296">
    <property type="term" value="C:apical junction complex"/>
    <property type="evidence" value="ECO:0007669"/>
    <property type="project" value="TreeGrafter"/>
</dbReference>
<dbReference type="InterPro" id="IPR015919">
    <property type="entry name" value="Cadherin-like_sf"/>
</dbReference>
<dbReference type="InterPro" id="IPR039808">
    <property type="entry name" value="Cadherin"/>
</dbReference>
<dbReference type="Ensembl" id="ENSPCET00000013373.1">
    <property type="protein sequence ID" value="ENSPCEP00000012904.1"/>
    <property type="gene ID" value="ENSPCEG00000010211.1"/>
</dbReference>
<dbReference type="SMART" id="SM01055">
    <property type="entry name" value="Cadherin_pro"/>
    <property type="match status" value="1"/>
</dbReference>
<dbReference type="Pfam" id="PF08758">
    <property type="entry name" value="Cadherin_pro"/>
    <property type="match status" value="1"/>
</dbReference>
<feature type="domain" description="Cadherin" evidence="12">
    <location>
        <begin position="366"/>
        <end position="480"/>
    </location>
</feature>
<dbReference type="GO" id="GO:0007043">
    <property type="term" value="P:cell-cell junction assembly"/>
    <property type="evidence" value="ECO:0007669"/>
    <property type="project" value="TreeGrafter"/>
</dbReference>
<proteinExistence type="predicted"/>
<dbReference type="Proteomes" id="UP000694393">
    <property type="component" value="Unplaced"/>
</dbReference>
<keyword evidence="4" id="KW-0732">Signal</keyword>
<evidence type="ECO:0000256" key="9">
    <source>
        <dbReference type="ARBA" id="ARBA00023180"/>
    </source>
</evidence>
<dbReference type="GO" id="GO:0007416">
    <property type="term" value="P:synapse assembly"/>
    <property type="evidence" value="ECO:0007669"/>
    <property type="project" value="TreeGrafter"/>
</dbReference>
<evidence type="ECO:0000256" key="6">
    <source>
        <dbReference type="ARBA" id="ARBA00022837"/>
    </source>
</evidence>